<organism evidence="2 3">
    <name type="scientific">Candidatus Staskawiczbacteria bacterium RIFOXYD1_FULL_32_13</name>
    <dbReference type="NCBI Taxonomy" id="1802234"/>
    <lineage>
        <taxon>Bacteria</taxon>
        <taxon>Candidatus Staskawicziibacteriota</taxon>
    </lineage>
</organism>
<dbReference type="EMBL" id="MHPU01000039">
    <property type="protein sequence ID" value="OGZ87668.1"/>
    <property type="molecule type" value="Genomic_DNA"/>
</dbReference>
<accession>A0A1G2JN55</accession>
<evidence type="ECO:0000313" key="3">
    <source>
        <dbReference type="Proteomes" id="UP000178935"/>
    </source>
</evidence>
<evidence type="ECO:0000313" key="2">
    <source>
        <dbReference type="EMBL" id="OGZ87668.1"/>
    </source>
</evidence>
<feature type="transmembrane region" description="Helical" evidence="1">
    <location>
        <begin position="12"/>
        <end position="34"/>
    </location>
</feature>
<evidence type="ECO:0008006" key="4">
    <source>
        <dbReference type="Google" id="ProtNLM"/>
    </source>
</evidence>
<protein>
    <recommendedName>
        <fullName evidence="4">DUF4352 domain-containing protein</fullName>
    </recommendedName>
</protein>
<gene>
    <name evidence="2" type="ORF">A2561_03145</name>
</gene>
<keyword evidence="1" id="KW-0812">Transmembrane</keyword>
<evidence type="ECO:0000256" key="1">
    <source>
        <dbReference type="SAM" id="Phobius"/>
    </source>
</evidence>
<dbReference type="AlphaFoldDB" id="A0A1G2JN55"/>
<name>A0A1G2JN55_9BACT</name>
<keyword evidence="1" id="KW-0472">Membrane</keyword>
<sequence>MKNNFNSQKGSVVKIMLALVIVCFVAVLVAFIVIKSATKSVKPPVVEADVVGVPEAVYEATINDIKITFQEATNFGSVLLGSNSNNPKSQKDLLTTEKFIKVTIGGQNKGKIDTTSNVWNLGNIIDSEGRNFIPNSYTANMWISKENGCGDILKPEFTPTSCSKIYEVSKASSGLKVEVLISKKGENDIRYDSSKKDTILLDLIVNNK</sequence>
<comment type="caution">
    <text evidence="2">The sequence shown here is derived from an EMBL/GenBank/DDBJ whole genome shotgun (WGS) entry which is preliminary data.</text>
</comment>
<reference evidence="2 3" key="1">
    <citation type="journal article" date="2016" name="Nat. Commun.">
        <title>Thousands of microbial genomes shed light on interconnected biogeochemical processes in an aquifer system.</title>
        <authorList>
            <person name="Anantharaman K."/>
            <person name="Brown C.T."/>
            <person name="Hug L.A."/>
            <person name="Sharon I."/>
            <person name="Castelle C.J."/>
            <person name="Probst A.J."/>
            <person name="Thomas B.C."/>
            <person name="Singh A."/>
            <person name="Wilkins M.J."/>
            <person name="Karaoz U."/>
            <person name="Brodie E.L."/>
            <person name="Williams K.H."/>
            <person name="Hubbard S.S."/>
            <person name="Banfield J.F."/>
        </authorList>
    </citation>
    <scope>NUCLEOTIDE SEQUENCE [LARGE SCALE GENOMIC DNA]</scope>
</reference>
<dbReference type="Proteomes" id="UP000178935">
    <property type="component" value="Unassembled WGS sequence"/>
</dbReference>
<proteinExistence type="predicted"/>
<keyword evidence="1" id="KW-1133">Transmembrane helix</keyword>